<dbReference type="InterPro" id="IPR040315">
    <property type="entry name" value="WDR46/Utp7"/>
</dbReference>
<dbReference type="PANTHER" id="PTHR14085">
    <property type="entry name" value="WD-REPEAT PROTEIN BING4"/>
    <property type="match status" value="1"/>
</dbReference>
<feature type="region of interest" description="Disordered" evidence="7">
    <location>
        <begin position="1"/>
        <end position="43"/>
    </location>
</feature>
<feature type="compositionally biased region" description="Low complexity" evidence="7">
    <location>
        <begin position="23"/>
        <end position="32"/>
    </location>
</feature>
<feature type="repeat" description="WD" evidence="6">
    <location>
        <begin position="312"/>
        <end position="354"/>
    </location>
</feature>
<dbReference type="InterPro" id="IPR019775">
    <property type="entry name" value="WD40_repeat_CS"/>
</dbReference>
<dbReference type="PROSITE" id="PS00678">
    <property type="entry name" value="WD_REPEATS_1"/>
    <property type="match status" value="1"/>
</dbReference>
<evidence type="ECO:0000259" key="8">
    <source>
        <dbReference type="SMART" id="SM01033"/>
    </source>
</evidence>
<dbReference type="SMART" id="SM01033">
    <property type="entry name" value="BING4CT"/>
    <property type="match status" value="1"/>
</dbReference>
<dbReference type="InterPro" id="IPR036322">
    <property type="entry name" value="WD40_repeat_dom_sf"/>
</dbReference>
<evidence type="ECO:0000256" key="3">
    <source>
        <dbReference type="ARBA" id="ARBA00022574"/>
    </source>
</evidence>
<dbReference type="SMART" id="SM00320">
    <property type="entry name" value="WD40"/>
    <property type="match status" value="5"/>
</dbReference>
<sequence>MIPTPLDDRPDKATKKKRRLDAAARAAEALDTSVARAPHSAADDVIEDMARREKRLKKELNARAKKFAKGEPVAKTSKIADRKTKAHVRYAEKLADDAATSAALFEKWLLPHTPGAIVAEGDERTFRFKQADIAAAVDVNAQRKAFDLELPTLGPYAVDFTPNGRDLVLGGRRGHLAMVRWGSYRLVAEEHVKEVVKDVKFLHNGQYFAAAQRKYAYIYDKRGIEIHCLKDHVTPNALEFLPHHFLLCSIGEQGVLRYQDVTHGALVAQHRTKLGACEVMRYNPQNAIVHCGHGNGTVTLWSPNAGHARVKMLCHRGPIRSLAIDPAEGRYMATSGADAQVKIWDLRTYKEVHAYYTPTPATYVDISQRGMLALAYGGRVQVWDAALSGPKQQSPYLNHQLLNGRKVRNFRFAPYDDALGVGHSGGFTNLLVPGAGEPNYDSMVANPFETRNQRREQEVSQVMDKLPPETIQLDADAVGKLRAVPKEVQAERRKAAIEAQLAARREQRDANAEKTRMKGKNRVSKRYRKKQQNVVDDKKLRARMKAEEAKRKSAAAKASGARRAGDGAEGGGAMPGQSAGAASDAPEAPKDVSKALRRFYK</sequence>
<feature type="compositionally biased region" description="Basic and acidic residues" evidence="7">
    <location>
        <begin position="1"/>
        <end position="13"/>
    </location>
</feature>
<dbReference type="GO" id="GO:0032040">
    <property type="term" value="C:small-subunit processome"/>
    <property type="evidence" value="ECO:0007669"/>
    <property type="project" value="TreeGrafter"/>
</dbReference>
<evidence type="ECO:0000256" key="4">
    <source>
        <dbReference type="ARBA" id="ARBA00022737"/>
    </source>
</evidence>
<dbReference type="PROSITE" id="PS50294">
    <property type="entry name" value="WD_REPEATS_REGION"/>
    <property type="match status" value="1"/>
</dbReference>
<dbReference type="InterPro" id="IPR015943">
    <property type="entry name" value="WD40/YVTN_repeat-like_dom_sf"/>
</dbReference>
<proteinExistence type="predicted"/>
<dbReference type="Pfam" id="PF08149">
    <property type="entry name" value="BING4CT"/>
    <property type="match status" value="1"/>
</dbReference>
<dbReference type="Gene3D" id="2.130.10.10">
    <property type="entry name" value="YVTN repeat-like/Quinoprotein amine dehydrogenase"/>
    <property type="match status" value="1"/>
</dbReference>
<feature type="compositionally biased region" description="Basic and acidic residues" evidence="7">
    <location>
        <begin position="503"/>
        <end position="516"/>
    </location>
</feature>
<evidence type="ECO:0000256" key="7">
    <source>
        <dbReference type="SAM" id="MobiDB-lite"/>
    </source>
</evidence>
<feature type="compositionally biased region" description="Basic and acidic residues" evidence="7">
    <location>
        <begin position="535"/>
        <end position="551"/>
    </location>
</feature>
<dbReference type="InterPro" id="IPR012952">
    <property type="entry name" value="BING4_C_dom"/>
</dbReference>
<dbReference type="EMBL" id="HBDY01010646">
    <property type="protein sequence ID" value="CAD8241966.1"/>
    <property type="molecule type" value="Transcribed_RNA"/>
</dbReference>
<evidence type="ECO:0000256" key="5">
    <source>
        <dbReference type="ARBA" id="ARBA00023242"/>
    </source>
</evidence>
<comment type="subcellular location">
    <subcellularLocation>
        <location evidence="1">Nucleus</location>
        <location evidence="1">Nucleolus</location>
    </subcellularLocation>
</comment>
<dbReference type="Pfam" id="PF00400">
    <property type="entry name" value="WD40"/>
    <property type="match status" value="1"/>
</dbReference>
<keyword evidence="3 6" id="KW-0853">WD repeat</keyword>
<keyword evidence="4" id="KW-0677">Repeat</keyword>
<dbReference type="PROSITE" id="PS50082">
    <property type="entry name" value="WD_REPEATS_2"/>
    <property type="match status" value="1"/>
</dbReference>
<dbReference type="GO" id="GO:0000462">
    <property type="term" value="P:maturation of SSU-rRNA from tricistronic rRNA transcript (SSU-rRNA, 5.8S rRNA, LSU-rRNA)"/>
    <property type="evidence" value="ECO:0007669"/>
    <property type="project" value="TreeGrafter"/>
</dbReference>
<dbReference type="SUPFAM" id="SSF50978">
    <property type="entry name" value="WD40 repeat-like"/>
    <property type="match status" value="1"/>
</dbReference>
<dbReference type="FunFam" id="2.130.10.10:FF:000378">
    <property type="entry name" value="U3 small nucleolar RNA-associated protein 7"/>
    <property type="match status" value="1"/>
</dbReference>
<protein>
    <recommendedName>
        <fullName evidence="8">BING4 C-terminal domain-containing protein</fullName>
    </recommendedName>
</protein>
<name>A0A7R9TQE8_MICPS</name>
<gene>
    <name evidence="9" type="ORF">MPUS1402_LOCUS8015</name>
</gene>
<evidence type="ECO:0000313" key="9">
    <source>
        <dbReference type="EMBL" id="CAD8241966.1"/>
    </source>
</evidence>
<dbReference type="AlphaFoldDB" id="A0A7R9TQE8"/>
<feature type="domain" description="BING4 C-terminal" evidence="8">
    <location>
        <begin position="395"/>
        <end position="475"/>
    </location>
</feature>
<keyword evidence="5" id="KW-0539">Nucleus</keyword>
<dbReference type="InterPro" id="IPR001680">
    <property type="entry name" value="WD40_rpt"/>
</dbReference>
<evidence type="ECO:0000256" key="2">
    <source>
        <dbReference type="ARBA" id="ARBA00022552"/>
    </source>
</evidence>
<accession>A0A7R9TQE8</accession>
<feature type="compositionally biased region" description="Basic residues" evidence="7">
    <location>
        <begin position="517"/>
        <end position="531"/>
    </location>
</feature>
<evidence type="ECO:0000256" key="1">
    <source>
        <dbReference type="ARBA" id="ARBA00004604"/>
    </source>
</evidence>
<dbReference type="GO" id="GO:0030686">
    <property type="term" value="C:90S preribosome"/>
    <property type="evidence" value="ECO:0007669"/>
    <property type="project" value="TreeGrafter"/>
</dbReference>
<feature type="region of interest" description="Disordered" evidence="7">
    <location>
        <begin position="500"/>
        <end position="601"/>
    </location>
</feature>
<dbReference type="PANTHER" id="PTHR14085:SF3">
    <property type="entry name" value="WD REPEAT-CONTAINING PROTEIN 46"/>
    <property type="match status" value="1"/>
</dbReference>
<evidence type="ECO:0000256" key="6">
    <source>
        <dbReference type="PROSITE-ProRule" id="PRU00221"/>
    </source>
</evidence>
<keyword evidence="2" id="KW-0698">rRNA processing</keyword>
<organism evidence="9">
    <name type="scientific">Micromonas pusilla</name>
    <name type="common">Picoplanktonic green alga</name>
    <name type="synonym">Chromulina pusilla</name>
    <dbReference type="NCBI Taxonomy" id="38833"/>
    <lineage>
        <taxon>Eukaryota</taxon>
        <taxon>Viridiplantae</taxon>
        <taxon>Chlorophyta</taxon>
        <taxon>Mamiellophyceae</taxon>
        <taxon>Mamiellales</taxon>
        <taxon>Mamiellaceae</taxon>
        <taxon>Micromonas</taxon>
    </lineage>
</organism>
<reference evidence="9" key="1">
    <citation type="submission" date="2021-01" db="EMBL/GenBank/DDBJ databases">
        <authorList>
            <person name="Corre E."/>
            <person name="Pelletier E."/>
            <person name="Niang G."/>
            <person name="Scheremetjew M."/>
            <person name="Finn R."/>
            <person name="Kale V."/>
            <person name="Holt S."/>
            <person name="Cochrane G."/>
            <person name="Meng A."/>
            <person name="Brown T."/>
            <person name="Cohen L."/>
        </authorList>
    </citation>
    <scope>NUCLEOTIDE SEQUENCE</scope>
    <source>
        <strain evidence="9">RCC1614</strain>
    </source>
</reference>